<organism evidence="2 3">
    <name type="scientific">Phytophthora nicotianae P1976</name>
    <dbReference type="NCBI Taxonomy" id="1317066"/>
    <lineage>
        <taxon>Eukaryota</taxon>
        <taxon>Sar</taxon>
        <taxon>Stramenopiles</taxon>
        <taxon>Oomycota</taxon>
        <taxon>Peronosporomycetes</taxon>
        <taxon>Peronosporales</taxon>
        <taxon>Peronosporaceae</taxon>
        <taxon>Phytophthora</taxon>
    </lineage>
</organism>
<gene>
    <name evidence="2" type="ORF">F444_20174</name>
</gene>
<proteinExistence type="predicted"/>
<dbReference type="EMBL" id="ANJA01003702">
    <property type="protein sequence ID" value="ETO61863.1"/>
    <property type="molecule type" value="Genomic_DNA"/>
</dbReference>
<accession>A0A080Z5F2</accession>
<reference evidence="2 3" key="1">
    <citation type="submission" date="2013-11" db="EMBL/GenBank/DDBJ databases">
        <title>The Genome Sequence of Phytophthora parasitica P1976.</title>
        <authorList>
            <consortium name="The Broad Institute Genomics Platform"/>
            <person name="Russ C."/>
            <person name="Tyler B."/>
            <person name="Panabieres F."/>
            <person name="Shan W."/>
            <person name="Tripathy S."/>
            <person name="Grunwald N."/>
            <person name="Machado M."/>
            <person name="Johnson C.S."/>
            <person name="Walker B."/>
            <person name="Young S."/>
            <person name="Zeng Q."/>
            <person name="Gargeya S."/>
            <person name="Fitzgerald M."/>
            <person name="Haas B."/>
            <person name="Abouelleil A."/>
            <person name="Allen A.W."/>
            <person name="Alvarado L."/>
            <person name="Arachchi H.M."/>
            <person name="Berlin A.M."/>
            <person name="Chapman S.B."/>
            <person name="Gainer-Dewar J."/>
            <person name="Goldberg J."/>
            <person name="Griggs A."/>
            <person name="Gujja S."/>
            <person name="Hansen M."/>
            <person name="Howarth C."/>
            <person name="Imamovic A."/>
            <person name="Ireland A."/>
            <person name="Larimer J."/>
            <person name="McCowan C."/>
            <person name="Murphy C."/>
            <person name="Pearson M."/>
            <person name="Poon T.W."/>
            <person name="Priest M."/>
            <person name="Roberts A."/>
            <person name="Saif S."/>
            <person name="Shea T."/>
            <person name="Sisk P."/>
            <person name="Sykes S."/>
            <person name="Wortman J."/>
            <person name="Nusbaum C."/>
            <person name="Birren B."/>
        </authorList>
    </citation>
    <scope>NUCLEOTIDE SEQUENCE [LARGE SCALE GENOMIC DNA]</scope>
    <source>
        <strain evidence="2 3">P1976</strain>
    </source>
</reference>
<dbReference type="AlphaFoldDB" id="A0A080Z5F2"/>
<evidence type="ECO:0000313" key="3">
    <source>
        <dbReference type="Proteomes" id="UP000028582"/>
    </source>
</evidence>
<evidence type="ECO:0000256" key="1">
    <source>
        <dbReference type="SAM" id="MobiDB-lite"/>
    </source>
</evidence>
<name>A0A080Z5F2_PHYNI</name>
<comment type="caution">
    <text evidence="2">The sequence shown here is derived from an EMBL/GenBank/DDBJ whole genome shotgun (WGS) entry which is preliminary data.</text>
</comment>
<sequence>MSSRFMDISPTPRFCVNMGKTDFLHRTSCYHRHKHPLDAMISQENAQGHMNTAPPRGTPITRKLDGDAV</sequence>
<protein>
    <submittedName>
        <fullName evidence="2">Uncharacterized protein</fullName>
    </submittedName>
</protein>
<evidence type="ECO:0000313" key="2">
    <source>
        <dbReference type="EMBL" id="ETO61863.1"/>
    </source>
</evidence>
<dbReference type="Proteomes" id="UP000028582">
    <property type="component" value="Unassembled WGS sequence"/>
</dbReference>
<feature type="region of interest" description="Disordered" evidence="1">
    <location>
        <begin position="45"/>
        <end position="69"/>
    </location>
</feature>